<accession>A0AAF1BPS7</accession>
<dbReference type="Gene3D" id="3.40.50.150">
    <property type="entry name" value="Vaccinia Virus protein VP39"/>
    <property type="match status" value="1"/>
</dbReference>
<dbReference type="CDD" id="cd02440">
    <property type="entry name" value="AdoMet_MTases"/>
    <property type="match status" value="1"/>
</dbReference>
<dbReference type="PANTHER" id="PTHR43861:SF1">
    <property type="entry name" value="TRANS-ACONITATE 2-METHYLTRANSFERASE"/>
    <property type="match status" value="1"/>
</dbReference>
<dbReference type="SUPFAM" id="SSF53335">
    <property type="entry name" value="S-adenosyl-L-methionine-dependent methyltransferases"/>
    <property type="match status" value="1"/>
</dbReference>
<evidence type="ECO:0000313" key="5">
    <source>
        <dbReference type="Proteomes" id="UP000827549"/>
    </source>
</evidence>
<dbReference type="PANTHER" id="PTHR43861">
    <property type="entry name" value="TRANS-ACONITATE 2-METHYLTRANSFERASE-RELATED"/>
    <property type="match status" value="1"/>
</dbReference>
<proteinExistence type="predicted"/>
<feature type="domain" description="Methyltransferase" evidence="3">
    <location>
        <begin position="46"/>
        <end position="144"/>
    </location>
</feature>
<dbReference type="InterPro" id="IPR041698">
    <property type="entry name" value="Methyltransf_25"/>
</dbReference>
<keyword evidence="1 4" id="KW-0489">Methyltransferase</keyword>
<keyword evidence="2" id="KW-0808">Transferase</keyword>
<dbReference type="InterPro" id="IPR029063">
    <property type="entry name" value="SAM-dependent_MTases_sf"/>
</dbReference>
<dbReference type="GO" id="GO:0032259">
    <property type="term" value="P:methylation"/>
    <property type="evidence" value="ECO:0007669"/>
    <property type="project" value="UniProtKB-KW"/>
</dbReference>
<gene>
    <name evidence="4" type="primary">SPCC70.08c</name>
    <name evidence="4" type="ORF">LOC62_07G009230</name>
</gene>
<keyword evidence="5" id="KW-1185">Reference proteome</keyword>
<sequence length="304" mass="32905">MAPNDYSASLSNHNPSNYNKHADFVYAAKYTSAVLDLLSPQPGEAIADLGCGTGELTLKIKDAVGPQGAVWGIDSSQSMLDKASVAGEKVGIQFRQADIQDYTTLDPSLKGKFDAVFSSATFHWCKGNPGGVVDTIKWLLKPGGRVAFEFGGFGNTSVHEFIIILRAGTNLIRVGIRAALHEVLRRRGIDPVTRDPWYFPTAQQYTSLLQQHGLTPGNVALYPRPTPLTTDLVGWLNTFARNTFFTGIPSNEADALIQEVADICRPDAYWNDASPGDAAKGTDAAAAKDGWEIMYVRLRGIATL</sequence>
<dbReference type="EMBL" id="CP086720">
    <property type="protein sequence ID" value="WOO85740.1"/>
    <property type="molecule type" value="Genomic_DNA"/>
</dbReference>
<evidence type="ECO:0000259" key="3">
    <source>
        <dbReference type="Pfam" id="PF13649"/>
    </source>
</evidence>
<protein>
    <submittedName>
        <fullName evidence="4">Purtative methyltransferase8c</fullName>
    </submittedName>
</protein>
<reference evidence="4" key="1">
    <citation type="submission" date="2023-10" db="EMBL/GenBank/DDBJ databases">
        <authorList>
            <person name="Noh H."/>
        </authorList>
    </citation>
    <scope>NUCLEOTIDE SEQUENCE</scope>
    <source>
        <strain evidence="4">DUCC4014</strain>
    </source>
</reference>
<name>A0AAF1BPS7_9TREE</name>
<dbReference type="RefSeq" id="XP_062631766.1">
    <property type="nucleotide sequence ID" value="XM_062775782.1"/>
</dbReference>
<dbReference type="Proteomes" id="UP000827549">
    <property type="component" value="Chromosome 7"/>
</dbReference>
<evidence type="ECO:0000313" key="4">
    <source>
        <dbReference type="EMBL" id="WOO85740.1"/>
    </source>
</evidence>
<evidence type="ECO:0000256" key="1">
    <source>
        <dbReference type="ARBA" id="ARBA00022603"/>
    </source>
</evidence>
<dbReference type="Pfam" id="PF13649">
    <property type="entry name" value="Methyltransf_25"/>
    <property type="match status" value="1"/>
</dbReference>
<dbReference type="GO" id="GO:0008168">
    <property type="term" value="F:methyltransferase activity"/>
    <property type="evidence" value="ECO:0007669"/>
    <property type="project" value="UniProtKB-KW"/>
</dbReference>
<dbReference type="GeneID" id="87812393"/>
<evidence type="ECO:0000256" key="2">
    <source>
        <dbReference type="ARBA" id="ARBA00022679"/>
    </source>
</evidence>
<dbReference type="AlphaFoldDB" id="A0AAF1BPS7"/>
<organism evidence="4 5">
    <name type="scientific">Vanrija pseudolonga</name>
    <dbReference type="NCBI Taxonomy" id="143232"/>
    <lineage>
        <taxon>Eukaryota</taxon>
        <taxon>Fungi</taxon>
        <taxon>Dikarya</taxon>
        <taxon>Basidiomycota</taxon>
        <taxon>Agaricomycotina</taxon>
        <taxon>Tremellomycetes</taxon>
        <taxon>Trichosporonales</taxon>
        <taxon>Trichosporonaceae</taxon>
        <taxon>Vanrija</taxon>
    </lineage>
</organism>